<feature type="region of interest" description="Disordered" evidence="1">
    <location>
        <begin position="1"/>
        <end position="77"/>
    </location>
</feature>
<accession>A0AAV1INK7</accession>
<sequence length="77" mass="7204">MKETLAESMMTGRHLLDNVPAGLGANDRGSATISNTGNGSGVGGSGASGSGGTDNNSRTQATSGAALAPGSIAPASG</sequence>
<keyword evidence="3" id="KW-1185">Reference proteome</keyword>
<evidence type="ECO:0000313" key="3">
    <source>
        <dbReference type="Proteomes" id="UP001314263"/>
    </source>
</evidence>
<dbReference type="AlphaFoldDB" id="A0AAV1INK7"/>
<comment type="caution">
    <text evidence="2">The sequence shown here is derived from an EMBL/GenBank/DDBJ whole genome shotgun (WGS) entry which is preliminary data.</text>
</comment>
<name>A0AAV1INK7_9CHLO</name>
<reference evidence="2 3" key="1">
    <citation type="submission" date="2023-10" db="EMBL/GenBank/DDBJ databases">
        <authorList>
            <person name="Maclean D."/>
            <person name="Macfadyen A."/>
        </authorList>
    </citation>
    <scope>NUCLEOTIDE SEQUENCE [LARGE SCALE GENOMIC DNA]</scope>
</reference>
<proteinExistence type="predicted"/>
<protein>
    <submittedName>
        <fullName evidence="2">Uncharacterized protein</fullName>
    </submittedName>
</protein>
<feature type="compositionally biased region" description="Gly residues" evidence="1">
    <location>
        <begin position="38"/>
        <end position="52"/>
    </location>
</feature>
<gene>
    <name evidence="2" type="ORF">CVIRNUC_011064</name>
</gene>
<evidence type="ECO:0000313" key="2">
    <source>
        <dbReference type="EMBL" id="CAK0787842.1"/>
    </source>
</evidence>
<dbReference type="Proteomes" id="UP001314263">
    <property type="component" value="Unassembled WGS sequence"/>
</dbReference>
<dbReference type="EMBL" id="CAUYUE010000018">
    <property type="protein sequence ID" value="CAK0787842.1"/>
    <property type="molecule type" value="Genomic_DNA"/>
</dbReference>
<evidence type="ECO:0000256" key="1">
    <source>
        <dbReference type="SAM" id="MobiDB-lite"/>
    </source>
</evidence>
<organism evidence="2 3">
    <name type="scientific">Coccomyxa viridis</name>
    <dbReference type="NCBI Taxonomy" id="1274662"/>
    <lineage>
        <taxon>Eukaryota</taxon>
        <taxon>Viridiplantae</taxon>
        <taxon>Chlorophyta</taxon>
        <taxon>core chlorophytes</taxon>
        <taxon>Trebouxiophyceae</taxon>
        <taxon>Trebouxiophyceae incertae sedis</taxon>
        <taxon>Coccomyxaceae</taxon>
        <taxon>Coccomyxa</taxon>
    </lineage>
</organism>